<reference evidence="4" key="1">
    <citation type="submission" date="2025-08" db="UniProtKB">
        <authorList>
            <consortium name="RefSeq"/>
        </authorList>
    </citation>
    <scope>IDENTIFICATION</scope>
</reference>
<gene>
    <name evidence="4" type="primary">LOC104586422</name>
</gene>
<dbReference type="InterPro" id="IPR036236">
    <property type="entry name" value="Znf_C2H2_sf"/>
</dbReference>
<dbReference type="OMA" id="LCNQYDS"/>
<dbReference type="SUPFAM" id="SSF57667">
    <property type="entry name" value="beta-beta-alpha zinc fingers"/>
    <property type="match status" value="1"/>
</dbReference>
<dbReference type="PANTHER" id="PTHR35497">
    <property type="entry name" value="ACYL-UDP-N-ACETYLGLUCOSAMINE O-ACYLTRANSFERASE"/>
    <property type="match status" value="1"/>
</dbReference>
<sequence length="543" mass="61304">MAGRRELGLPRPTASSLREQAARTTLRKVRLQGHTYVELREEGKRFIFFCTLCRAPCYNDSTLFDHLRGNLHRERYEAAKVTLLGSNPWPFNDGVLFFHDSPEQDKPLAISSSSQKRLLISNNNHDDNDHNNNGLALVNHGGISNCLPNGPLMLDGVDHRKQTVSCGVESRCILNINDKNLDANGGNQTMIIREVVIKDEISDLQVKLMGFGQISARICENEISKRISRIWCAWLGKQDPGDRDMLSIPDYEFGVVIFSSTFDLGRKGLLDDLSPLLSSSPHTEIENVTGTRKKRRKSFSDPEDISESLSDCGSSGEDFGDSYSSMSRLLLDRYDDQLQHTRLISSKNFRRELRRQQRVAAERMCDVCQHKMLPGKDVATLLNMKTGRFACSSRNLNGAFHVFHTSCLIHWILLCELEIWRNQSSSTKMTNQSGRKPGTKCKKMQIDAGRGIAETKVSSVFCPECQGTGIIIEGDELEKPSIPLSEMFNYKIRASDAHRAWMKGPEILQNCSIGLRFPDLSEETVQEKVLNLKLLRFYRANGE</sequence>
<dbReference type="PANTHER" id="PTHR35497:SF1">
    <property type="entry name" value="ACYL-UDP-N-ACETYLGLUCOSAMINE O-ACYLTRANSFERASE"/>
    <property type="match status" value="1"/>
</dbReference>
<evidence type="ECO:0000313" key="3">
    <source>
        <dbReference type="Proteomes" id="UP000189703"/>
    </source>
</evidence>
<dbReference type="InterPro" id="IPR013087">
    <property type="entry name" value="Znf_C2H2_type"/>
</dbReference>
<feature type="region of interest" description="Disordered" evidence="1">
    <location>
        <begin position="1"/>
        <end position="20"/>
    </location>
</feature>
<evidence type="ECO:0000313" key="4">
    <source>
        <dbReference type="RefSeq" id="XP_010241954.1"/>
    </source>
</evidence>
<protein>
    <submittedName>
        <fullName evidence="4">Uncharacterized protein LOC104586422</fullName>
    </submittedName>
</protein>
<dbReference type="InParanoid" id="A0A1U7YPL6"/>
<proteinExistence type="predicted"/>
<dbReference type="AlphaFoldDB" id="A0A1U7YPL6"/>
<organism evidence="3 4">
    <name type="scientific">Nelumbo nucifera</name>
    <name type="common">Sacred lotus</name>
    <dbReference type="NCBI Taxonomy" id="4432"/>
    <lineage>
        <taxon>Eukaryota</taxon>
        <taxon>Viridiplantae</taxon>
        <taxon>Streptophyta</taxon>
        <taxon>Embryophyta</taxon>
        <taxon>Tracheophyta</taxon>
        <taxon>Spermatophyta</taxon>
        <taxon>Magnoliopsida</taxon>
        <taxon>Proteales</taxon>
        <taxon>Nelumbonaceae</taxon>
        <taxon>Nelumbo</taxon>
    </lineage>
</organism>
<dbReference type="Proteomes" id="UP000189703">
    <property type="component" value="Unplaced"/>
</dbReference>
<dbReference type="GeneID" id="104586422"/>
<dbReference type="FunCoup" id="A0A1U7YPL6">
    <property type="interactions" value="3173"/>
</dbReference>
<dbReference type="OrthoDB" id="1876367at2759"/>
<accession>A0A1U7YPL6</accession>
<feature type="region of interest" description="Disordered" evidence="1">
    <location>
        <begin position="281"/>
        <end position="318"/>
    </location>
</feature>
<name>A0A1U7YPL6_NELNU</name>
<evidence type="ECO:0000256" key="1">
    <source>
        <dbReference type="SAM" id="MobiDB-lite"/>
    </source>
</evidence>
<keyword evidence="3" id="KW-1185">Reference proteome</keyword>
<dbReference type="PROSITE" id="PS00028">
    <property type="entry name" value="ZINC_FINGER_C2H2_1"/>
    <property type="match status" value="1"/>
</dbReference>
<dbReference type="eggNOG" id="ENOG502QTXR">
    <property type="taxonomic scope" value="Eukaryota"/>
</dbReference>
<dbReference type="RefSeq" id="XP_010241954.1">
    <property type="nucleotide sequence ID" value="XM_010243652.2"/>
</dbReference>
<feature type="domain" description="C2H2-type" evidence="2">
    <location>
        <begin position="50"/>
        <end position="72"/>
    </location>
</feature>
<evidence type="ECO:0000259" key="2">
    <source>
        <dbReference type="PROSITE" id="PS00028"/>
    </source>
</evidence>
<dbReference type="KEGG" id="nnu:104586422"/>